<dbReference type="InterPro" id="IPR020837">
    <property type="entry name" value="Fibrinogen_CS"/>
</dbReference>
<dbReference type="InterPro" id="IPR014716">
    <property type="entry name" value="Fibrinogen_a/b/g_C_1"/>
</dbReference>
<dbReference type="STRING" id="6945.B7P750"/>
<reference evidence="4" key="2">
    <citation type="submission" date="2020-05" db="UniProtKB">
        <authorList>
            <consortium name="EnsemblMetazoa"/>
        </authorList>
    </citation>
    <scope>IDENTIFICATION</scope>
    <source>
        <strain evidence="4">wikel</strain>
    </source>
</reference>
<dbReference type="Pfam" id="PF00147">
    <property type="entry name" value="Fibrinogen_C"/>
    <property type="match status" value="1"/>
</dbReference>
<dbReference type="EMBL" id="ABJB010301218">
    <property type="status" value="NOT_ANNOTATED_CDS"/>
    <property type="molecule type" value="Genomic_DNA"/>
</dbReference>
<dbReference type="PROSITE" id="PS51406">
    <property type="entry name" value="FIBRINOGEN_C_2"/>
    <property type="match status" value="1"/>
</dbReference>
<dbReference type="InterPro" id="IPR002181">
    <property type="entry name" value="Fibrinogen_a/b/g_C_dom"/>
</dbReference>
<gene>
    <name evidence="3" type="ORF">IscW_ISCW001478</name>
</gene>
<dbReference type="HOGENOM" id="CLU_1580256_0_0_1"/>
<feature type="domain" description="Fibrinogen C-terminal" evidence="2">
    <location>
        <begin position="1"/>
        <end position="156"/>
    </location>
</feature>
<dbReference type="VEuPathDB" id="VectorBase:ISCI001478"/>
<dbReference type="EnsemblMetazoa" id="ISCW001478-RA">
    <property type="protein sequence ID" value="ISCW001478-PA"/>
    <property type="gene ID" value="ISCW001478"/>
</dbReference>
<accession>B7P750</accession>
<dbReference type="PANTHER" id="PTHR19143">
    <property type="entry name" value="FIBRINOGEN/TENASCIN/ANGIOPOEITIN"/>
    <property type="match status" value="1"/>
</dbReference>
<dbReference type="PROSITE" id="PS00514">
    <property type="entry name" value="FIBRINOGEN_C_1"/>
    <property type="match status" value="1"/>
</dbReference>
<dbReference type="PaxDb" id="6945-B7P750"/>
<dbReference type="AlphaFoldDB" id="B7P750"/>
<dbReference type="Gene3D" id="3.90.215.10">
    <property type="entry name" value="Gamma Fibrinogen, chain A, domain 1"/>
    <property type="match status" value="1"/>
</dbReference>
<keyword evidence="5" id="KW-1185">Reference proteome</keyword>
<dbReference type="VEuPathDB" id="VectorBase:ISCW001478"/>
<dbReference type="VEuPathDB" id="VectorBase:ISCP_005832"/>
<keyword evidence="1" id="KW-1015">Disulfide bond</keyword>
<protein>
    <submittedName>
        <fullName evidence="3 4">Fibrinogen, putative</fullName>
    </submittedName>
</protein>
<dbReference type="EMBL" id="DS649409">
    <property type="protein sequence ID" value="EEC02422.1"/>
    <property type="molecule type" value="Genomic_DNA"/>
</dbReference>
<dbReference type="InParanoid" id="B7P750"/>
<dbReference type="SUPFAM" id="SSF56496">
    <property type="entry name" value="Fibrinogen C-terminal domain-like"/>
    <property type="match status" value="1"/>
</dbReference>
<dbReference type="PANTHER" id="PTHR19143:SF458">
    <property type="entry name" value="FIBRINOGEN C-TERMINAL DOMAIN-CONTAINING PROTEIN-RELATED"/>
    <property type="match status" value="1"/>
</dbReference>
<name>B7P750_IXOSC</name>
<evidence type="ECO:0000313" key="3">
    <source>
        <dbReference type="EMBL" id="EEC02422.1"/>
    </source>
</evidence>
<proteinExistence type="predicted"/>
<evidence type="ECO:0000313" key="4">
    <source>
        <dbReference type="EnsemblMetazoa" id="ISCW001478-PA"/>
    </source>
</evidence>
<reference evidence="3 5" key="1">
    <citation type="submission" date="2008-03" db="EMBL/GenBank/DDBJ databases">
        <title>Annotation of Ixodes scapularis.</title>
        <authorList>
            <consortium name="Ixodes scapularis Genome Project Consortium"/>
            <person name="Caler E."/>
            <person name="Hannick L.I."/>
            <person name="Bidwell S."/>
            <person name="Joardar V."/>
            <person name="Thiagarajan M."/>
            <person name="Amedeo P."/>
            <person name="Galinsky K.J."/>
            <person name="Schobel S."/>
            <person name="Inman J."/>
            <person name="Hostetler J."/>
            <person name="Miller J."/>
            <person name="Hammond M."/>
            <person name="Megy K."/>
            <person name="Lawson D."/>
            <person name="Kodira C."/>
            <person name="Sutton G."/>
            <person name="Meyer J."/>
            <person name="Hill C.A."/>
            <person name="Birren B."/>
            <person name="Nene V."/>
            <person name="Collins F."/>
            <person name="Alarcon-Chaidez F."/>
            <person name="Wikel S."/>
            <person name="Strausberg R."/>
        </authorList>
    </citation>
    <scope>NUCLEOTIDE SEQUENCE [LARGE SCALE GENOMIC DNA]</scope>
    <source>
        <strain evidence="5">Wikel</strain>
        <strain evidence="3">Wikel colony</strain>
    </source>
</reference>
<dbReference type="GO" id="GO:0005615">
    <property type="term" value="C:extracellular space"/>
    <property type="evidence" value="ECO:0000318"/>
    <property type="project" value="GO_Central"/>
</dbReference>
<organism>
    <name type="scientific">Ixodes scapularis</name>
    <name type="common">Black-legged tick</name>
    <name type="synonym">Deer tick</name>
    <dbReference type="NCBI Taxonomy" id="6945"/>
    <lineage>
        <taxon>Eukaryota</taxon>
        <taxon>Metazoa</taxon>
        <taxon>Ecdysozoa</taxon>
        <taxon>Arthropoda</taxon>
        <taxon>Chelicerata</taxon>
        <taxon>Arachnida</taxon>
        <taxon>Acari</taxon>
        <taxon>Parasitiformes</taxon>
        <taxon>Ixodida</taxon>
        <taxon>Ixodoidea</taxon>
        <taxon>Ixodidae</taxon>
        <taxon>Ixodinae</taxon>
        <taxon>Ixodes</taxon>
    </lineage>
</organism>
<evidence type="ECO:0000256" key="1">
    <source>
        <dbReference type="ARBA" id="ARBA00023157"/>
    </source>
</evidence>
<evidence type="ECO:0000313" key="5">
    <source>
        <dbReference type="Proteomes" id="UP000001555"/>
    </source>
</evidence>
<dbReference type="InterPro" id="IPR050373">
    <property type="entry name" value="Fibrinogen_C-term_domain"/>
</dbReference>
<sequence length="169" mass="19498">MLIPAAYVRRLENLHALTSFPNNQQALRIELKTKGAKETTVLLYHKFLVGSKEEHYKLTIDEYEGPERHNALSYHNGEKFTTKKSMIEAPDRDECSGGTLSGGWWFKRCNKANLNGRNFKHPSSIRGLGITWHINGKDDSYNYIYESVEMKIRNNDFGFCTGAFKYKQN</sequence>
<dbReference type="OrthoDB" id="6130531at2759"/>
<dbReference type="SMART" id="SM00186">
    <property type="entry name" value="FBG"/>
    <property type="match status" value="1"/>
</dbReference>
<dbReference type="Proteomes" id="UP000001555">
    <property type="component" value="Unassembled WGS sequence"/>
</dbReference>
<evidence type="ECO:0000259" key="2">
    <source>
        <dbReference type="PROSITE" id="PS51406"/>
    </source>
</evidence>
<dbReference type="InterPro" id="IPR036056">
    <property type="entry name" value="Fibrinogen-like_C"/>
</dbReference>